<organism evidence="2">
    <name type="scientific">marine sediment metagenome</name>
    <dbReference type="NCBI Taxonomy" id="412755"/>
    <lineage>
        <taxon>unclassified sequences</taxon>
        <taxon>metagenomes</taxon>
        <taxon>ecological metagenomes</taxon>
    </lineage>
</organism>
<feature type="domain" description="Cell envelope-related transcriptional attenuator" evidence="1">
    <location>
        <begin position="10"/>
        <end position="113"/>
    </location>
</feature>
<dbReference type="PANTHER" id="PTHR33392:SF6">
    <property type="entry name" value="POLYISOPRENYL-TEICHOIC ACID--PEPTIDOGLYCAN TEICHOIC ACID TRANSFERASE TAGU"/>
    <property type="match status" value="1"/>
</dbReference>
<dbReference type="EMBL" id="BART01011375">
    <property type="protein sequence ID" value="GAG84254.1"/>
    <property type="molecule type" value="Genomic_DNA"/>
</dbReference>
<comment type="caution">
    <text evidence="2">The sequence shown here is derived from an EMBL/GenBank/DDBJ whole genome shotgun (WGS) entry which is preliminary data.</text>
</comment>
<evidence type="ECO:0000259" key="1">
    <source>
        <dbReference type="Pfam" id="PF03816"/>
    </source>
</evidence>
<dbReference type="Gene3D" id="3.40.630.190">
    <property type="entry name" value="LCP protein"/>
    <property type="match status" value="1"/>
</dbReference>
<sequence length="206" mass="22732">MGYYEGPGEGAGLLARTLDLNFGLPVDHYGVVNMQTFIKIVDAVGGIDIYLPTDVDGTPVDDKTEDMGYFTAGQQHFSGDQALRFSRIRKRYNVFTRVSNQNMVLCALKDKVTSPGVVTKIPQIIAAFQDSVLTDLSPEQLAQLACLVPKLDSENLVFTGIPEELLTQGRVYSPQQKAETFVWEADYDVIRDIISQFLDGTLVSDS</sequence>
<reference evidence="2" key="1">
    <citation type="journal article" date="2014" name="Front. Microbiol.">
        <title>High frequency of phylogenetically diverse reductive dehalogenase-homologous genes in deep subseafloor sedimentary metagenomes.</title>
        <authorList>
            <person name="Kawai M."/>
            <person name="Futagami T."/>
            <person name="Toyoda A."/>
            <person name="Takaki Y."/>
            <person name="Nishi S."/>
            <person name="Hori S."/>
            <person name="Arai W."/>
            <person name="Tsubouchi T."/>
            <person name="Morono Y."/>
            <person name="Uchiyama I."/>
            <person name="Ito T."/>
            <person name="Fujiyama A."/>
            <person name="Inagaki F."/>
            <person name="Takami H."/>
        </authorList>
    </citation>
    <scope>NUCLEOTIDE SEQUENCE</scope>
    <source>
        <strain evidence="2">Expedition CK06-06</strain>
    </source>
</reference>
<protein>
    <recommendedName>
        <fullName evidence="1">Cell envelope-related transcriptional attenuator domain-containing protein</fullName>
    </recommendedName>
</protein>
<dbReference type="InterPro" id="IPR050922">
    <property type="entry name" value="LytR/CpsA/Psr_CW_biosynth"/>
</dbReference>
<dbReference type="PANTHER" id="PTHR33392">
    <property type="entry name" value="POLYISOPRENYL-TEICHOIC ACID--PEPTIDOGLYCAN TEICHOIC ACID TRANSFERASE TAGU"/>
    <property type="match status" value="1"/>
</dbReference>
<accession>X1ANI6</accession>
<dbReference type="AlphaFoldDB" id="X1ANI6"/>
<feature type="non-terminal residue" evidence="2">
    <location>
        <position position="206"/>
    </location>
</feature>
<dbReference type="Pfam" id="PF03816">
    <property type="entry name" value="LytR_cpsA_psr"/>
    <property type="match status" value="1"/>
</dbReference>
<evidence type="ECO:0000313" key="2">
    <source>
        <dbReference type="EMBL" id="GAG84254.1"/>
    </source>
</evidence>
<name>X1ANI6_9ZZZZ</name>
<gene>
    <name evidence="2" type="ORF">S01H4_24263</name>
</gene>
<dbReference type="InterPro" id="IPR004474">
    <property type="entry name" value="LytR_CpsA_psr"/>
</dbReference>
<proteinExistence type="predicted"/>